<evidence type="ECO:0000313" key="1">
    <source>
        <dbReference type="EMBL" id="SKA91042.1"/>
    </source>
</evidence>
<dbReference type="InterPro" id="IPR003673">
    <property type="entry name" value="CoA-Trfase_fam_III"/>
</dbReference>
<dbReference type="GO" id="GO:0016740">
    <property type="term" value="F:transferase activity"/>
    <property type="evidence" value="ECO:0007669"/>
    <property type="project" value="UniProtKB-KW"/>
</dbReference>
<dbReference type="RefSeq" id="WP_078816811.1">
    <property type="nucleotide sequence ID" value="NZ_FUYJ01000001.1"/>
</dbReference>
<dbReference type="Gene3D" id="3.40.50.10540">
    <property type="entry name" value="Crotonobetainyl-coa:carnitine coa-transferase, domain 1"/>
    <property type="match status" value="1"/>
</dbReference>
<proteinExistence type="predicted"/>
<accession>A0A1T4XND7</accession>
<evidence type="ECO:0000313" key="2">
    <source>
        <dbReference type="Proteomes" id="UP000190042"/>
    </source>
</evidence>
<keyword evidence="2" id="KW-1185">Reference proteome</keyword>
<dbReference type="Proteomes" id="UP000190042">
    <property type="component" value="Unassembled WGS sequence"/>
</dbReference>
<dbReference type="Gene3D" id="3.30.1540.10">
    <property type="entry name" value="formyl-coa transferase, domain 3"/>
    <property type="match status" value="1"/>
</dbReference>
<dbReference type="SUPFAM" id="SSF89796">
    <property type="entry name" value="CoA-transferase family III (CaiB/BaiF)"/>
    <property type="match status" value="1"/>
</dbReference>
<dbReference type="InterPro" id="IPR044855">
    <property type="entry name" value="CoA-Trfase_III_dom3_sf"/>
</dbReference>
<dbReference type="PANTHER" id="PTHR48228:SF5">
    <property type="entry name" value="ALPHA-METHYLACYL-COA RACEMASE"/>
    <property type="match status" value="1"/>
</dbReference>
<dbReference type="InterPro" id="IPR023606">
    <property type="entry name" value="CoA-Trfase_III_dom_1_sf"/>
</dbReference>
<dbReference type="EMBL" id="FUYJ01000001">
    <property type="protein sequence ID" value="SKA91042.1"/>
    <property type="molecule type" value="Genomic_DNA"/>
</dbReference>
<protein>
    <submittedName>
        <fullName evidence="1">Crotonobetainyl-CoA:carnitine CoA-transferase CaiB</fullName>
    </submittedName>
</protein>
<dbReference type="InterPro" id="IPR050509">
    <property type="entry name" value="CoA-transferase_III"/>
</dbReference>
<sequence length="381" mass="42579">MVLTSIRVLDLTRLLPGPYCTMLLADFGAEVIKIEDPKIGDYARMYEPKLDEDSALFHSLNRNKKSVCLDLKTEEGKHNFIKMVENADIVVESFRPGVMERLGLGYQTLKLVNPRLIYCAVTGYGQTGPYKDFPGHDINYLSFAGLLNLMGEKDGKPIVPSTQIADIGGGALPAAVGILLALFERERSGKGQFVDISMLDGVISWLQTILPNYLADSVTTKRGEQMLSGGLAAYSIYETKDARFLSVGALEEKFWQAFCHGIGRSDFIPRILAPPHEQHRLKYEIQTIIYQKTLAEWMEIFENKEACVTPVLTLEEMTSDPQIMAREMIQSMKHETLGTIKQIGIPIKLSETPGVIRFIAPKLGEHTEEILKEVNAARKKV</sequence>
<dbReference type="Pfam" id="PF02515">
    <property type="entry name" value="CoA_transf_3"/>
    <property type="match status" value="1"/>
</dbReference>
<dbReference type="PANTHER" id="PTHR48228">
    <property type="entry name" value="SUCCINYL-COA--D-CITRAMALATE COA-TRANSFERASE"/>
    <property type="match status" value="1"/>
</dbReference>
<reference evidence="2" key="1">
    <citation type="submission" date="2017-02" db="EMBL/GenBank/DDBJ databases">
        <authorList>
            <person name="Varghese N."/>
            <person name="Submissions S."/>
        </authorList>
    </citation>
    <scope>NUCLEOTIDE SEQUENCE [LARGE SCALE GENOMIC DNA]</scope>
    <source>
        <strain evidence="2">DSM 23966</strain>
    </source>
</reference>
<gene>
    <name evidence="1" type="ORF">SAMN04244570_1075</name>
</gene>
<keyword evidence="1" id="KW-0808">Transferase</keyword>
<name>A0A1T4XND7_9BACL</name>
<organism evidence="1 2">
    <name type="scientific">Sporosarcina newyorkensis</name>
    <dbReference type="NCBI Taxonomy" id="759851"/>
    <lineage>
        <taxon>Bacteria</taxon>
        <taxon>Bacillati</taxon>
        <taxon>Bacillota</taxon>
        <taxon>Bacilli</taxon>
        <taxon>Bacillales</taxon>
        <taxon>Caryophanaceae</taxon>
        <taxon>Sporosarcina</taxon>
    </lineage>
</organism>
<dbReference type="AlphaFoldDB" id="A0A1T4XND7"/>